<gene>
    <name evidence="7" type="ORF">DDV21_007400</name>
    <name evidence="8" type="ORF">DDV22_08935</name>
    <name evidence="9" type="ORF">DDV23_08770</name>
</gene>
<reference evidence="8 12" key="1">
    <citation type="submission" date="2018-08" db="EMBL/GenBank/DDBJ databases">
        <title>Draft genome of Streptococcus sp .nov. Z2.</title>
        <authorList>
            <person name="Tian Z."/>
        </authorList>
    </citation>
    <scope>NUCLEOTIDE SEQUENCE [LARGE SCALE GENOMIC DNA]</scope>
    <source>
        <strain evidence="8 12">Z2</strain>
    </source>
</reference>
<keyword evidence="12" id="KW-1185">Reference proteome</keyword>
<feature type="transmembrane region" description="Helical" evidence="5">
    <location>
        <begin position="78"/>
        <end position="104"/>
    </location>
</feature>
<evidence type="ECO:0000256" key="2">
    <source>
        <dbReference type="ARBA" id="ARBA00022692"/>
    </source>
</evidence>
<reference evidence="7" key="4">
    <citation type="journal article" date="2019" name="Int. J. Syst. Evol. Microbiol.">
        <title>Streptococcus chenjunshii sp. nov. isolated from feces of Tibetan antelopes.</title>
        <authorList>
            <person name="Tian Z."/>
            <person name="Lu S."/>
            <person name="Jin D."/>
            <person name="Yang J."/>
            <person name="Pu J."/>
            <person name="Lai X.H."/>
            <person name="Bai X.N."/>
            <person name="Wu X.M."/>
            <person name="Li J."/>
            <person name="Wang S."/>
            <person name="Xu J."/>
        </authorList>
    </citation>
    <scope>NUCLEOTIDE SEQUENCE</scope>
    <source>
        <strain evidence="7">Z15</strain>
    </source>
</reference>
<reference evidence="10" key="3">
    <citation type="submission" date="2018-08" db="EMBL/GenBank/DDBJ databases">
        <title>Streptococcus chenjunshii sp. nov., isolated from stools sample of the Tibetan antelope in the Qinghai-Tibet plateau, China.</title>
        <authorList>
            <person name="Tian Z."/>
        </authorList>
    </citation>
    <scope>NUCLEOTIDE SEQUENCE [LARGE SCALE GENOMIC DNA]</scope>
    <source>
        <strain evidence="10">Z15</strain>
    </source>
</reference>
<name>A0A372KM34_9STRE</name>
<feature type="transmembrane region" description="Helical" evidence="5">
    <location>
        <begin position="116"/>
        <end position="137"/>
    </location>
</feature>
<protein>
    <submittedName>
        <fullName evidence="9">Cation transporter</fullName>
    </submittedName>
</protein>
<evidence type="ECO:0000256" key="3">
    <source>
        <dbReference type="ARBA" id="ARBA00022989"/>
    </source>
</evidence>
<dbReference type="InterPro" id="IPR027469">
    <property type="entry name" value="Cation_efflux_TMD_sf"/>
</dbReference>
<feature type="transmembrane region" description="Helical" evidence="5">
    <location>
        <begin position="37"/>
        <end position="57"/>
    </location>
</feature>
<keyword evidence="4 5" id="KW-0472">Membrane</keyword>
<comment type="subcellular location">
    <subcellularLocation>
        <location evidence="1">Membrane</location>
        <topology evidence="1">Multi-pass membrane protein</topology>
    </subcellularLocation>
</comment>
<dbReference type="OrthoDB" id="9810598at2"/>
<dbReference type="InterPro" id="IPR058533">
    <property type="entry name" value="Cation_efflux_TM"/>
</dbReference>
<dbReference type="GO" id="GO:0016020">
    <property type="term" value="C:membrane"/>
    <property type="evidence" value="ECO:0007669"/>
    <property type="project" value="UniProtKB-SubCell"/>
</dbReference>
<organism evidence="9 11">
    <name type="scientific">Streptococcus chenjunshii</name>
    <dbReference type="NCBI Taxonomy" id="2173853"/>
    <lineage>
        <taxon>Bacteria</taxon>
        <taxon>Bacillati</taxon>
        <taxon>Bacillota</taxon>
        <taxon>Bacilli</taxon>
        <taxon>Lactobacillales</taxon>
        <taxon>Streptococcaceae</taxon>
        <taxon>Streptococcus</taxon>
    </lineage>
</organism>
<evidence type="ECO:0000259" key="6">
    <source>
        <dbReference type="Pfam" id="PF01545"/>
    </source>
</evidence>
<dbReference type="AlphaFoldDB" id="A0A372KM34"/>
<evidence type="ECO:0000313" key="11">
    <source>
        <dbReference type="Proteomes" id="UP000262901"/>
    </source>
</evidence>
<dbReference type="Proteomes" id="UP000262901">
    <property type="component" value="Unassembled WGS sequence"/>
</dbReference>
<dbReference type="RefSeq" id="WP_116878723.1">
    <property type="nucleotide sequence ID" value="NZ_CP031733.1"/>
</dbReference>
<dbReference type="Pfam" id="PF01545">
    <property type="entry name" value="Cation_efflux"/>
    <property type="match status" value="1"/>
</dbReference>
<feature type="transmembrane region" description="Helical" evidence="5">
    <location>
        <begin position="12"/>
        <end position="31"/>
    </location>
</feature>
<evidence type="ECO:0000313" key="7">
    <source>
        <dbReference type="EMBL" id="AXQ78920.1"/>
    </source>
</evidence>
<dbReference type="EMBL" id="QVQY01000028">
    <property type="protein sequence ID" value="RFU50410.1"/>
    <property type="molecule type" value="Genomic_DNA"/>
</dbReference>
<evidence type="ECO:0000313" key="8">
    <source>
        <dbReference type="EMBL" id="RFU50410.1"/>
    </source>
</evidence>
<keyword evidence="2 5" id="KW-0812">Transmembrane</keyword>
<dbReference type="Proteomes" id="UP000264056">
    <property type="component" value="Unassembled WGS sequence"/>
</dbReference>
<dbReference type="SUPFAM" id="SSF161111">
    <property type="entry name" value="Cation efflux protein transmembrane domain-like"/>
    <property type="match status" value="1"/>
</dbReference>
<dbReference type="EMBL" id="QVQZ01000024">
    <property type="protein sequence ID" value="RFU52638.1"/>
    <property type="molecule type" value="Genomic_DNA"/>
</dbReference>
<feature type="transmembrane region" description="Helical" evidence="5">
    <location>
        <begin position="184"/>
        <end position="204"/>
    </location>
</feature>
<sequence length="300" mass="33217">MEQKKIEQKALRIGIIINILMGLTGLIVYRITMLEALFIDSYYTIIALLSGLLAIFISKNSSKKNSRFPNGFFILEPVYALAKSVLSLVLLISSTAAVSIRAYYYFTKGKGEILNVAPIIPYALIMICLCLGLSYYYRKQNRKIGGASTMLLSESKNAFVDGMISAGVGAAAFFVLLIDVESPLGFLKYTGDFFITVTLVLFVIKEPLSIIRGSSFEIAGGTVKGSEAARQIESCIQSHFKTAGLIQNCHIYKVGMSFQVYLRLGREAGILNMEELSAKKEMVLNDLKQSYEYISLDYIC</sequence>
<dbReference type="GO" id="GO:0008324">
    <property type="term" value="F:monoatomic cation transmembrane transporter activity"/>
    <property type="evidence" value="ECO:0007669"/>
    <property type="project" value="InterPro"/>
</dbReference>
<evidence type="ECO:0000256" key="4">
    <source>
        <dbReference type="ARBA" id="ARBA00023136"/>
    </source>
</evidence>
<proteinExistence type="predicted"/>
<feature type="transmembrane region" description="Helical" evidence="5">
    <location>
        <begin position="158"/>
        <end position="178"/>
    </location>
</feature>
<feature type="domain" description="Cation efflux protein transmembrane" evidence="6">
    <location>
        <begin position="12"/>
        <end position="216"/>
    </location>
</feature>
<dbReference type="KEGG" id="schj:DDV21_007400"/>
<dbReference type="Proteomes" id="UP000246115">
    <property type="component" value="Chromosome"/>
</dbReference>
<evidence type="ECO:0000256" key="5">
    <source>
        <dbReference type="SAM" id="Phobius"/>
    </source>
</evidence>
<accession>A0A372KM34</accession>
<dbReference type="Gene3D" id="1.20.1510.10">
    <property type="entry name" value="Cation efflux protein transmembrane domain"/>
    <property type="match status" value="1"/>
</dbReference>
<evidence type="ECO:0000313" key="9">
    <source>
        <dbReference type="EMBL" id="RFU52638.1"/>
    </source>
</evidence>
<dbReference type="EMBL" id="CP031733">
    <property type="protein sequence ID" value="AXQ78920.1"/>
    <property type="molecule type" value="Genomic_DNA"/>
</dbReference>
<evidence type="ECO:0000313" key="12">
    <source>
        <dbReference type="Proteomes" id="UP000264056"/>
    </source>
</evidence>
<evidence type="ECO:0000256" key="1">
    <source>
        <dbReference type="ARBA" id="ARBA00004141"/>
    </source>
</evidence>
<accession>A0A346ND25</accession>
<evidence type="ECO:0000313" key="10">
    <source>
        <dbReference type="Proteomes" id="UP000246115"/>
    </source>
</evidence>
<reference evidence="9 11" key="2">
    <citation type="submission" date="2018-08" db="EMBL/GenBank/DDBJ databases">
        <title>Draft genome of Streptococcus sp. nov. Z1.</title>
        <authorList>
            <person name="Tian Z."/>
        </authorList>
    </citation>
    <scope>NUCLEOTIDE SEQUENCE [LARGE SCALE GENOMIC DNA]</scope>
    <source>
        <strain evidence="9">Z1</strain>
        <strain evidence="11">Z1(2018)</strain>
    </source>
</reference>
<keyword evidence="3 5" id="KW-1133">Transmembrane helix</keyword>